<accession>A0A8H5BES5</accession>
<dbReference type="EMBL" id="JAACJJ010000028">
    <property type="protein sequence ID" value="KAF5322025.1"/>
    <property type="molecule type" value="Genomic_DNA"/>
</dbReference>
<reference evidence="1 2" key="1">
    <citation type="journal article" date="2020" name="ISME J.">
        <title>Uncovering the hidden diversity of litter-decomposition mechanisms in mushroom-forming fungi.</title>
        <authorList>
            <person name="Floudas D."/>
            <person name="Bentzer J."/>
            <person name="Ahren D."/>
            <person name="Johansson T."/>
            <person name="Persson P."/>
            <person name="Tunlid A."/>
        </authorList>
    </citation>
    <scope>NUCLEOTIDE SEQUENCE [LARGE SCALE GENOMIC DNA]</scope>
    <source>
        <strain evidence="1 2">CBS 101986</strain>
    </source>
</reference>
<protein>
    <recommendedName>
        <fullName evidence="3">BTB domain-containing protein</fullName>
    </recommendedName>
</protein>
<evidence type="ECO:0000313" key="2">
    <source>
        <dbReference type="Proteomes" id="UP000567179"/>
    </source>
</evidence>
<evidence type="ECO:0008006" key="3">
    <source>
        <dbReference type="Google" id="ProtNLM"/>
    </source>
</evidence>
<name>A0A8H5BES5_9AGAR</name>
<keyword evidence="2" id="KW-1185">Reference proteome</keyword>
<evidence type="ECO:0000313" key="1">
    <source>
        <dbReference type="EMBL" id="KAF5322025.1"/>
    </source>
</evidence>
<sequence>MASSSTQDPAWFQNLQAAVGLEGDERVDGDVQSAIMESLQQIAVSDGSSSFMSFPMQPVAPSPNIRFNKFFNFTFMFFSVEGIVFTALKEWVMQPGSWFEHLLTIPVEDPNNVEGITAARPLVLEGTIAADFEAFLCFLYPQAKTLTTYEEWLGVLRLATRWDFFEMRDKAIAALDPLISGRPADKIHVGTELRVQKWLTQGLEEFVTINDLSPNTLSTQPYSLDWPTIAKIFYVRMMHQKGQSMPRQNTYCCGSYYGPSYGVSSCRTCGKGWDKYTPTSLVADNFGSELQNAIFVAEDK</sequence>
<dbReference type="Proteomes" id="UP000567179">
    <property type="component" value="Unassembled WGS sequence"/>
</dbReference>
<proteinExistence type="predicted"/>
<dbReference type="OrthoDB" id="3193844at2759"/>
<comment type="caution">
    <text evidence="1">The sequence shown here is derived from an EMBL/GenBank/DDBJ whole genome shotgun (WGS) entry which is preliminary data.</text>
</comment>
<organism evidence="1 2">
    <name type="scientific">Psilocybe cf. subviscida</name>
    <dbReference type="NCBI Taxonomy" id="2480587"/>
    <lineage>
        <taxon>Eukaryota</taxon>
        <taxon>Fungi</taxon>
        <taxon>Dikarya</taxon>
        <taxon>Basidiomycota</taxon>
        <taxon>Agaricomycotina</taxon>
        <taxon>Agaricomycetes</taxon>
        <taxon>Agaricomycetidae</taxon>
        <taxon>Agaricales</taxon>
        <taxon>Agaricineae</taxon>
        <taxon>Strophariaceae</taxon>
        <taxon>Psilocybe</taxon>
    </lineage>
</organism>
<gene>
    <name evidence="1" type="ORF">D9619_002125</name>
</gene>
<dbReference type="AlphaFoldDB" id="A0A8H5BES5"/>